<protein>
    <submittedName>
        <fullName evidence="1">Cytidylyltransferase domain-containing protein</fullName>
    </submittedName>
</protein>
<evidence type="ECO:0000313" key="1">
    <source>
        <dbReference type="EMBL" id="MFC6196698.1"/>
    </source>
</evidence>
<dbReference type="SUPFAM" id="SSF53448">
    <property type="entry name" value="Nucleotide-diphospho-sugar transferases"/>
    <property type="match status" value="1"/>
</dbReference>
<dbReference type="Proteomes" id="UP001596303">
    <property type="component" value="Unassembled WGS sequence"/>
</dbReference>
<name>A0ABW1S684_9PROT</name>
<proteinExistence type="predicted"/>
<dbReference type="RefSeq" id="WP_377374452.1">
    <property type="nucleotide sequence ID" value="NZ_JBHSSW010000002.1"/>
</dbReference>
<gene>
    <name evidence="1" type="ORF">ACFQDM_01335</name>
</gene>
<dbReference type="InterPro" id="IPR003329">
    <property type="entry name" value="Cytidylyl_trans"/>
</dbReference>
<organism evidence="1 2">
    <name type="scientific">Ponticaulis profundi</name>
    <dbReference type="NCBI Taxonomy" id="2665222"/>
    <lineage>
        <taxon>Bacteria</taxon>
        <taxon>Pseudomonadati</taxon>
        <taxon>Pseudomonadota</taxon>
        <taxon>Alphaproteobacteria</taxon>
        <taxon>Hyphomonadales</taxon>
        <taxon>Hyphomonadaceae</taxon>
        <taxon>Ponticaulis</taxon>
    </lineage>
</organism>
<comment type="caution">
    <text evidence="1">The sequence shown here is derived from an EMBL/GenBank/DDBJ whole genome shotgun (WGS) entry which is preliminary data.</text>
</comment>
<dbReference type="CDD" id="cd02518">
    <property type="entry name" value="GT2_SpsF"/>
    <property type="match status" value="1"/>
</dbReference>
<dbReference type="PANTHER" id="PTHR42866">
    <property type="entry name" value="3-DEOXY-MANNO-OCTULOSONATE CYTIDYLYLTRANSFERASE"/>
    <property type="match status" value="1"/>
</dbReference>
<accession>A0ABW1S684</accession>
<keyword evidence="1" id="KW-0808">Transferase</keyword>
<dbReference type="EMBL" id="JBHSSW010000002">
    <property type="protein sequence ID" value="MFC6196698.1"/>
    <property type="molecule type" value="Genomic_DNA"/>
</dbReference>
<dbReference type="Gene3D" id="3.90.550.10">
    <property type="entry name" value="Spore Coat Polysaccharide Biosynthesis Protein SpsA, Chain A"/>
    <property type="match status" value="1"/>
</dbReference>
<keyword evidence="1" id="KW-0548">Nucleotidyltransferase</keyword>
<dbReference type="PANTHER" id="PTHR42866:SF1">
    <property type="entry name" value="SPORE COAT POLYSACCHARIDE BIOSYNTHESIS PROTEIN SPSF"/>
    <property type="match status" value="1"/>
</dbReference>
<dbReference type="Pfam" id="PF02348">
    <property type="entry name" value="CTP_transf_3"/>
    <property type="match status" value="1"/>
</dbReference>
<dbReference type="GO" id="GO:0016779">
    <property type="term" value="F:nucleotidyltransferase activity"/>
    <property type="evidence" value="ECO:0007669"/>
    <property type="project" value="UniProtKB-KW"/>
</dbReference>
<reference evidence="2" key="1">
    <citation type="journal article" date="2019" name="Int. J. Syst. Evol. Microbiol.">
        <title>The Global Catalogue of Microorganisms (GCM) 10K type strain sequencing project: providing services to taxonomists for standard genome sequencing and annotation.</title>
        <authorList>
            <consortium name="The Broad Institute Genomics Platform"/>
            <consortium name="The Broad Institute Genome Sequencing Center for Infectious Disease"/>
            <person name="Wu L."/>
            <person name="Ma J."/>
        </authorList>
    </citation>
    <scope>NUCLEOTIDE SEQUENCE [LARGE SCALE GENOMIC DNA]</scope>
    <source>
        <strain evidence="2">CGMCC-1.15741</strain>
    </source>
</reference>
<dbReference type="InterPro" id="IPR029044">
    <property type="entry name" value="Nucleotide-diphossugar_trans"/>
</dbReference>
<keyword evidence="2" id="KW-1185">Reference proteome</keyword>
<sequence length="261" mass="28365">MTLAVVVQARMGSSRCPGKVMMDLGGAPFLKRCLDRCDRIPGADLVVCAVPDNAHDDPVANAAASWGYAVVRGSETDVLARYAKAAREVQADAIMRVTSDCPLIDPEICGETIRYWQTSGADYGCNNMPPGFPHGLDCEVFDADALFAAEELATDPYEREHVTPWIRSHPSLKRSTIQGPGGGIETLRWTLDYPEDVEMFRALYAALGDCAPMASASEYLSMCLRRPDIPAINEMRHDPARLAATLRADLTSEMVSLRGAA</sequence>
<evidence type="ECO:0000313" key="2">
    <source>
        <dbReference type="Proteomes" id="UP001596303"/>
    </source>
</evidence>